<proteinExistence type="predicted"/>
<dbReference type="InterPro" id="IPR002821">
    <property type="entry name" value="Hydantoinase_A"/>
</dbReference>
<gene>
    <name evidence="3" type="ORF">NBH00_12310</name>
</gene>
<evidence type="ECO:0000259" key="1">
    <source>
        <dbReference type="Pfam" id="PF01968"/>
    </source>
</evidence>
<dbReference type="Proteomes" id="UP001056035">
    <property type="component" value="Chromosome"/>
</dbReference>
<dbReference type="RefSeq" id="WP_254573614.1">
    <property type="nucleotide sequence ID" value="NZ_CP098502.1"/>
</dbReference>
<dbReference type="SUPFAM" id="SSF53067">
    <property type="entry name" value="Actin-like ATPase domain"/>
    <property type="match status" value="1"/>
</dbReference>
<evidence type="ECO:0000313" key="4">
    <source>
        <dbReference type="Proteomes" id="UP001056035"/>
    </source>
</evidence>
<dbReference type="InterPro" id="IPR008040">
    <property type="entry name" value="Hydant_A_N"/>
</dbReference>
<accession>A0ABY5E1B9</accession>
<reference evidence="3 4" key="1">
    <citation type="submission" date="2022-06" db="EMBL/GenBank/DDBJ databases">
        <title>Paraconexibacter antarcticus.</title>
        <authorList>
            <person name="Kim C.S."/>
        </authorList>
    </citation>
    <scope>NUCLEOTIDE SEQUENCE [LARGE SCALE GENOMIC DNA]</scope>
    <source>
        <strain evidence="3 4">02-257</strain>
    </source>
</reference>
<sequence>MLLGVDVGGTFTDAVLVSGGRVWTAKAPSTPEDQSAGVLAAIEAVLGDAGAAPGDVRSLAHGMTVATNALLEGRSARTALLVTAGFTDVVALGRQARPELYRLQVAAPPPLVPAERRIAVPERTGPDGVLRALTDAAAAEVAEAVAALDVESVAVGLLHADRHPGHERLLGDALRARLGDDVHLSLSHEVVGTFREAERLTTTEVDAALSPLLARYLRALLAGAATAGLPEPLIMQSSGGLTDAAAAAAHAAFTVLSGPAGGAAAAQLLARESGLRDLVCFDMGGTSCDVCVVQDGRVRQSAGREVGGRHLALPMVDIHTVGAGGGSIAWVDPGGALRAGPRSAGARPGPACFGHGGTEPTVTDAHVVLGAVTGTLPGGIPIDAGAARIAVATLGAALGTDDVEEIARGIVAVADAEMLGALRVMTVQQGVDPRDFTLLAFGGAGGLHACALAEALEMRRVMVPAAAGVLSALGLAAADQRRDEARTVMLRGDGLTAEALRAAAGSGAEVAWEARYAGQSHELTLEGVAPDPGAIADALRRVHEERYGFAPATDAAVEVVTVRRTVRTPGPELTLATGSTAAPGDAGACGPRTIALPGATFALRAGWRITGDTGGWIVAERDTDDRSPA</sequence>
<dbReference type="Pfam" id="PF05378">
    <property type="entry name" value="Hydant_A_N"/>
    <property type="match status" value="1"/>
</dbReference>
<keyword evidence="4" id="KW-1185">Reference proteome</keyword>
<dbReference type="InterPro" id="IPR043129">
    <property type="entry name" value="ATPase_NBD"/>
</dbReference>
<organism evidence="3 4">
    <name type="scientific">Paraconexibacter antarcticus</name>
    <dbReference type="NCBI Taxonomy" id="2949664"/>
    <lineage>
        <taxon>Bacteria</taxon>
        <taxon>Bacillati</taxon>
        <taxon>Actinomycetota</taxon>
        <taxon>Thermoleophilia</taxon>
        <taxon>Solirubrobacterales</taxon>
        <taxon>Paraconexibacteraceae</taxon>
        <taxon>Paraconexibacter</taxon>
    </lineage>
</organism>
<dbReference type="PANTHER" id="PTHR11365">
    <property type="entry name" value="5-OXOPROLINASE RELATED"/>
    <property type="match status" value="1"/>
</dbReference>
<dbReference type="Pfam" id="PF01968">
    <property type="entry name" value="Hydantoinase_A"/>
    <property type="match status" value="1"/>
</dbReference>
<dbReference type="Gene3D" id="3.30.420.40">
    <property type="match status" value="1"/>
</dbReference>
<name>A0ABY5E1B9_9ACTN</name>
<evidence type="ECO:0000313" key="3">
    <source>
        <dbReference type="EMBL" id="UTI66962.1"/>
    </source>
</evidence>
<feature type="domain" description="Hydantoinase A/oxoprolinase" evidence="1">
    <location>
        <begin position="199"/>
        <end position="483"/>
    </location>
</feature>
<protein>
    <submittedName>
        <fullName evidence="3">Hydantoinase/oxoprolinase family protein</fullName>
    </submittedName>
</protein>
<evidence type="ECO:0000259" key="2">
    <source>
        <dbReference type="Pfam" id="PF05378"/>
    </source>
</evidence>
<feature type="domain" description="Hydantoinase/oxoprolinase N-terminal" evidence="2">
    <location>
        <begin position="3"/>
        <end position="176"/>
    </location>
</feature>
<dbReference type="PANTHER" id="PTHR11365:SF23">
    <property type="entry name" value="HYPOTHETICAL 5-OXOPROLINASE (EUROFUNG)-RELATED"/>
    <property type="match status" value="1"/>
</dbReference>
<dbReference type="InterPro" id="IPR045079">
    <property type="entry name" value="Oxoprolinase-like"/>
</dbReference>
<dbReference type="EMBL" id="CP098502">
    <property type="protein sequence ID" value="UTI66962.1"/>
    <property type="molecule type" value="Genomic_DNA"/>
</dbReference>